<dbReference type="Pfam" id="PF00535">
    <property type="entry name" value="Glycos_transf_2"/>
    <property type="match status" value="1"/>
</dbReference>
<keyword evidence="2" id="KW-0808">Transferase</keyword>
<name>A0ABV6YQM3_UNCEI</name>
<feature type="domain" description="Glycosyltransferase 2-like" evidence="1">
    <location>
        <begin position="8"/>
        <end position="56"/>
    </location>
</feature>
<protein>
    <submittedName>
        <fullName evidence="2">Glycosyltransferase</fullName>
        <ecNumber evidence="2">2.4.-.-</ecNumber>
    </submittedName>
</protein>
<evidence type="ECO:0000313" key="3">
    <source>
        <dbReference type="Proteomes" id="UP001594288"/>
    </source>
</evidence>
<dbReference type="InterPro" id="IPR050256">
    <property type="entry name" value="Glycosyltransferase_2"/>
</dbReference>
<dbReference type="InterPro" id="IPR001173">
    <property type="entry name" value="Glyco_trans_2-like"/>
</dbReference>
<organism evidence="2 3">
    <name type="scientific">Eiseniibacteriota bacterium</name>
    <dbReference type="NCBI Taxonomy" id="2212470"/>
    <lineage>
        <taxon>Bacteria</taxon>
        <taxon>Candidatus Eiseniibacteriota</taxon>
    </lineage>
</organism>
<evidence type="ECO:0000259" key="1">
    <source>
        <dbReference type="Pfam" id="PF00535"/>
    </source>
</evidence>
<gene>
    <name evidence="2" type="ORF">ACFL2Z_05590</name>
</gene>
<keyword evidence="2" id="KW-0328">Glycosyltransferase</keyword>
<keyword evidence="3" id="KW-1185">Reference proteome</keyword>
<reference evidence="2 3" key="1">
    <citation type="submission" date="2024-09" db="EMBL/GenBank/DDBJ databases">
        <authorList>
            <person name="D'Angelo T."/>
        </authorList>
    </citation>
    <scope>NUCLEOTIDE SEQUENCE [LARGE SCALE GENOMIC DNA]</scope>
    <source>
        <strain evidence="2">SAG AM-311-F02</strain>
    </source>
</reference>
<dbReference type="EMBL" id="JBHPEI010000130">
    <property type="protein sequence ID" value="MFC1800357.1"/>
    <property type="molecule type" value="Genomic_DNA"/>
</dbReference>
<dbReference type="EC" id="2.4.-.-" evidence="2"/>
<sequence>MERKSITFVLPAYNEEANIEEAVRRVLEVAETLDLEDYEVIVVDDGSEDKTAEIIDR</sequence>
<accession>A0ABV6YQM3</accession>
<dbReference type="PANTHER" id="PTHR48090">
    <property type="entry name" value="UNDECAPRENYL-PHOSPHATE 4-DEOXY-4-FORMAMIDO-L-ARABINOSE TRANSFERASE-RELATED"/>
    <property type="match status" value="1"/>
</dbReference>
<comment type="caution">
    <text evidence="2">The sequence shown here is derived from an EMBL/GenBank/DDBJ whole genome shotgun (WGS) entry which is preliminary data.</text>
</comment>
<dbReference type="SUPFAM" id="SSF53448">
    <property type="entry name" value="Nucleotide-diphospho-sugar transferases"/>
    <property type="match status" value="1"/>
</dbReference>
<dbReference type="GO" id="GO:0016757">
    <property type="term" value="F:glycosyltransferase activity"/>
    <property type="evidence" value="ECO:0007669"/>
    <property type="project" value="UniProtKB-KW"/>
</dbReference>
<evidence type="ECO:0000313" key="2">
    <source>
        <dbReference type="EMBL" id="MFC1800357.1"/>
    </source>
</evidence>
<dbReference type="Proteomes" id="UP001594288">
    <property type="component" value="Unassembled WGS sequence"/>
</dbReference>
<proteinExistence type="predicted"/>
<dbReference type="InterPro" id="IPR029044">
    <property type="entry name" value="Nucleotide-diphossugar_trans"/>
</dbReference>
<dbReference type="Gene3D" id="3.90.550.10">
    <property type="entry name" value="Spore Coat Polysaccharide Biosynthesis Protein SpsA, Chain A"/>
    <property type="match status" value="1"/>
</dbReference>